<feature type="transmembrane region" description="Helical" evidence="5">
    <location>
        <begin position="144"/>
        <end position="164"/>
    </location>
</feature>
<dbReference type="InterPro" id="IPR051533">
    <property type="entry name" value="WaaL-like"/>
</dbReference>
<dbReference type="Pfam" id="PF04932">
    <property type="entry name" value="Wzy_C"/>
    <property type="match status" value="1"/>
</dbReference>
<feature type="transmembrane region" description="Helical" evidence="5">
    <location>
        <begin position="203"/>
        <end position="221"/>
    </location>
</feature>
<dbReference type="Proteomes" id="UP000006346">
    <property type="component" value="Chromosome"/>
</dbReference>
<evidence type="ECO:0000256" key="2">
    <source>
        <dbReference type="ARBA" id="ARBA00022692"/>
    </source>
</evidence>
<dbReference type="EMBL" id="CP003108">
    <property type="protein sequence ID" value="AET70712.1"/>
    <property type="molecule type" value="Genomic_DNA"/>
</dbReference>
<feature type="transmembrane region" description="Helical" evidence="5">
    <location>
        <begin position="84"/>
        <end position="107"/>
    </location>
</feature>
<keyword evidence="4 5" id="KW-0472">Membrane</keyword>
<dbReference type="PATRIC" id="fig|768706.3.peg.5432"/>
<gene>
    <name evidence="7" type="ordered locus">Desor_5334</name>
</gene>
<dbReference type="AlphaFoldDB" id="G7WC94"/>
<feature type="transmembrane region" description="Helical" evidence="5">
    <location>
        <begin position="251"/>
        <end position="271"/>
    </location>
</feature>
<evidence type="ECO:0000256" key="5">
    <source>
        <dbReference type="SAM" id="Phobius"/>
    </source>
</evidence>
<evidence type="ECO:0000256" key="3">
    <source>
        <dbReference type="ARBA" id="ARBA00022989"/>
    </source>
</evidence>
<feature type="transmembrane region" description="Helical" evidence="5">
    <location>
        <begin position="45"/>
        <end position="63"/>
    </location>
</feature>
<evidence type="ECO:0000259" key="6">
    <source>
        <dbReference type="Pfam" id="PF04932"/>
    </source>
</evidence>
<dbReference type="PANTHER" id="PTHR37422:SF13">
    <property type="entry name" value="LIPOPOLYSACCHARIDE BIOSYNTHESIS PROTEIN PA4999-RELATED"/>
    <property type="match status" value="1"/>
</dbReference>
<reference evidence="8" key="1">
    <citation type="submission" date="2011-11" db="EMBL/GenBank/DDBJ databases">
        <title>Complete sequence of Desulfosporosinus orientis DSM 765.</title>
        <authorList>
            <person name="Lucas S."/>
            <person name="Han J."/>
            <person name="Lapidus A."/>
            <person name="Cheng J.-F."/>
            <person name="Goodwin L."/>
            <person name="Pitluck S."/>
            <person name="Peters L."/>
            <person name="Ovchinnikova G."/>
            <person name="Teshima H."/>
            <person name="Detter J.C."/>
            <person name="Han C."/>
            <person name="Tapia R."/>
            <person name="Land M."/>
            <person name="Hauser L."/>
            <person name="Kyrpides N."/>
            <person name="Ivanova N."/>
            <person name="Pagani I."/>
            <person name="Pester M."/>
            <person name="Spring S."/>
            <person name="Ollivier B."/>
            <person name="Rattei T."/>
            <person name="Klenk H.-P."/>
            <person name="Wagner M."/>
            <person name="Loy A."/>
            <person name="Woyke T."/>
        </authorList>
    </citation>
    <scope>NUCLEOTIDE SEQUENCE [LARGE SCALE GENOMIC DNA]</scope>
    <source>
        <strain evidence="8">ATCC 19365 / DSM 765 / NCIMB 8382 / VKM B-1628</strain>
    </source>
</reference>
<feature type="transmembrane region" description="Helical" evidence="5">
    <location>
        <begin position="399"/>
        <end position="416"/>
    </location>
</feature>
<protein>
    <recommendedName>
        <fullName evidence="6">O-antigen ligase-related domain-containing protein</fullName>
    </recommendedName>
</protein>
<dbReference type="OrthoDB" id="1792611at2"/>
<feature type="transmembrane region" description="Helical" evidence="5">
    <location>
        <begin position="358"/>
        <end position="378"/>
    </location>
</feature>
<dbReference type="PANTHER" id="PTHR37422">
    <property type="entry name" value="TEICHURONIC ACID BIOSYNTHESIS PROTEIN TUAE"/>
    <property type="match status" value="1"/>
</dbReference>
<keyword evidence="3 5" id="KW-1133">Transmembrane helix</keyword>
<dbReference type="KEGG" id="dor:Desor_5334"/>
<feature type="transmembrane region" description="Helical" evidence="5">
    <location>
        <begin position="119"/>
        <end position="137"/>
    </location>
</feature>
<dbReference type="RefSeq" id="WP_014187514.1">
    <property type="nucleotide sequence ID" value="NC_016584.1"/>
</dbReference>
<accession>G7WC94</accession>
<keyword evidence="2 5" id="KW-0812">Transmembrane</keyword>
<sequence>MLWNTGVTSNNNNKLLLICSILLSAMLLPSIEIHPSLPRVRLDDALIFGAFGINVLLYITRRFRSYADYAPRYLQESEGRALRAVTKVFLLFLVSIIVSNIFAILFLDGSVGFRDVMELVTLAKYYLAITLAISLDLHYGEFQTLCLAFFIGLGVMMVLSWGQFLNLAYMNQWLTPILAQSHLDNLVNANPPRVLGTFDNPNVMGIASVMIMTLFVTWFYFRKNDRAQTLVLFVMVGLTMKQTFLTISRTALLATATVLVFLSVWGFFKVYWKKQIILKIGALFLLTLALFFTSPRDFVSRMNEATNLEESTSAQGHFMRMGSAFEFIKQSPVLGWGTAKDTMDTTVDDEYALITRRYGVVGLAFYLWLFIRPVKGALRKSRFFNSYASEPGMREDKTLLSIAFVAATLAIMVYNITAGAFYNLQLMTLIALYMGIIYRTEGEND</sequence>
<feature type="transmembrane region" description="Helical" evidence="5">
    <location>
        <begin position="276"/>
        <end position="294"/>
    </location>
</feature>
<proteinExistence type="predicted"/>
<evidence type="ECO:0000256" key="4">
    <source>
        <dbReference type="ARBA" id="ARBA00023136"/>
    </source>
</evidence>
<dbReference type="InterPro" id="IPR007016">
    <property type="entry name" value="O-antigen_ligase-rel_domated"/>
</dbReference>
<dbReference type="eggNOG" id="COG3307">
    <property type="taxonomic scope" value="Bacteria"/>
</dbReference>
<evidence type="ECO:0000313" key="7">
    <source>
        <dbReference type="EMBL" id="AET70712.1"/>
    </source>
</evidence>
<evidence type="ECO:0000313" key="8">
    <source>
        <dbReference type="Proteomes" id="UP000006346"/>
    </source>
</evidence>
<name>G7WC94_DESOD</name>
<dbReference type="HOGENOM" id="CLU_615003_0_0_9"/>
<evidence type="ECO:0000256" key="1">
    <source>
        <dbReference type="ARBA" id="ARBA00004141"/>
    </source>
</evidence>
<reference evidence="7 8" key="2">
    <citation type="journal article" date="2012" name="J. Bacteriol.">
        <title>Complete genome sequences of Desulfosporosinus orientis DSM765T, Desulfosporosinus youngiae DSM17734T, Desulfosporosinus meridiei DSM13257T, and Desulfosporosinus acidiphilus DSM22704T.</title>
        <authorList>
            <person name="Pester M."/>
            <person name="Brambilla E."/>
            <person name="Alazard D."/>
            <person name="Rattei T."/>
            <person name="Weinmaier T."/>
            <person name="Han J."/>
            <person name="Lucas S."/>
            <person name="Lapidus A."/>
            <person name="Cheng J.F."/>
            <person name="Goodwin L."/>
            <person name="Pitluck S."/>
            <person name="Peters L."/>
            <person name="Ovchinnikova G."/>
            <person name="Teshima H."/>
            <person name="Detter J.C."/>
            <person name="Han C.S."/>
            <person name="Tapia R."/>
            <person name="Land M.L."/>
            <person name="Hauser L."/>
            <person name="Kyrpides N.C."/>
            <person name="Ivanova N.N."/>
            <person name="Pagani I."/>
            <person name="Huntmann M."/>
            <person name="Wei C.L."/>
            <person name="Davenport K.W."/>
            <person name="Daligault H."/>
            <person name="Chain P.S."/>
            <person name="Chen A."/>
            <person name="Mavromatis K."/>
            <person name="Markowitz V."/>
            <person name="Szeto E."/>
            <person name="Mikhailova N."/>
            <person name="Pati A."/>
            <person name="Wagner M."/>
            <person name="Woyke T."/>
            <person name="Ollivier B."/>
            <person name="Klenk H.P."/>
            <person name="Spring S."/>
            <person name="Loy A."/>
        </authorList>
    </citation>
    <scope>NUCLEOTIDE SEQUENCE [LARGE SCALE GENOMIC DNA]</scope>
    <source>
        <strain evidence="8">ATCC 19365 / DSM 765 / NCIMB 8382 / VKM B-1628</strain>
    </source>
</reference>
<dbReference type="STRING" id="768706.Desor_5334"/>
<comment type="subcellular location">
    <subcellularLocation>
        <location evidence="1">Membrane</location>
        <topology evidence="1">Multi-pass membrane protein</topology>
    </subcellularLocation>
</comment>
<feature type="domain" description="O-antigen ligase-related" evidence="6">
    <location>
        <begin position="244"/>
        <end position="340"/>
    </location>
</feature>
<keyword evidence="8" id="KW-1185">Reference proteome</keyword>
<dbReference type="GO" id="GO:0016020">
    <property type="term" value="C:membrane"/>
    <property type="evidence" value="ECO:0007669"/>
    <property type="project" value="UniProtKB-SubCell"/>
</dbReference>
<organism evidence="7 8">
    <name type="scientific">Desulfosporosinus orientis (strain ATCC 19365 / DSM 765 / NCIMB 8382 / VKM B-1628 / Singapore I)</name>
    <name type="common">Desulfotomaculum orientis</name>
    <dbReference type="NCBI Taxonomy" id="768706"/>
    <lineage>
        <taxon>Bacteria</taxon>
        <taxon>Bacillati</taxon>
        <taxon>Bacillota</taxon>
        <taxon>Clostridia</taxon>
        <taxon>Eubacteriales</taxon>
        <taxon>Desulfitobacteriaceae</taxon>
        <taxon>Desulfosporosinus</taxon>
    </lineage>
</organism>